<name>A0ACC3AMK2_9EURO</name>
<evidence type="ECO:0000313" key="2">
    <source>
        <dbReference type="Proteomes" id="UP001177260"/>
    </source>
</evidence>
<keyword evidence="2" id="KW-1185">Reference proteome</keyword>
<dbReference type="Proteomes" id="UP001177260">
    <property type="component" value="Unassembled WGS sequence"/>
</dbReference>
<evidence type="ECO:0000313" key="1">
    <source>
        <dbReference type="EMBL" id="KAK1138770.1"/>
    </source>
</evidence>
<gene>
    <name evidence="1" type="ORF">N8T08_002001</name>
</gene>
<sequence>MSGMGKVFKEGWHPKSREGGKESWRGDFKGINQVAGWMGKGKDKDAEREEHVSRPLSSLKDPSAFGPPPKHVKYHGAAALPNETTPDRTGLGAPLSQEQINYQKEQEEAELQAQEQEAQRPAPPPLPYRANRTGVDPSTLPPPPARRMGSPAEPAIPTNTRPKPSVPPRIPPRTNSTPVSHPPSPPPAYSPSPETPSDPYINQAATSRLAQSGVSVPALGIGNAGSQWRRDSNSPAASPAPTGSVGQAPLNELQSRFSQMRTNSREAPPPPPSRGAYGNEQASQSPAPSDTRSAQAHFNDFREKHSDKIDAGKQKLSGLNEKYGIKDRVNGFLGDKKPSSSGSSGPPPPVPRHPNAVQPPPSASSESLGQRKAPPPPPPKKSGMRSTPVPSAPTPPPIPLGTKPR</sequence>
<accession>A0ACC3AMK2</accession>
<reference evidence="1 2" key="1">
    <citation type="journal article" date="2023" name="ACS Omega">
        <title>Identification of the Neoaspergillic Acid Biosynthesis Gene Cluster by Establishing an In Vitro CRISPR-Ribonucleoprotein Genetic System in Aspergillus melleus.</title>
        <authorList>
            <person name="Yuan B."/>
            <person name="Grau M.F."/>
            <person name="Murata R.M."/>
            <person name="Torok T."/>
            <person name="Venkateswaran K."/>
            <person name="Stajich J.E."/>
            <person name="Wang C.C.C."/>
        </authorList>
    </citation>
    <scope>NUCLEOTIDE SEQUENCE [LARGE SCALE GENOMIC DNA]</scope>
    <source>
        <strain evidence="1 2">IMV 1140</strain>
    </source>
</reference>
<protein>
    <submittedName>
        <fullName evidence="1">Uncharacterized protein</fullName>
    </submittedName>
</protein>
<proteinExistence type="predicted"/>
<dbReference type="EMBL" id="JAOPJF010000130">
    <property type="protein sequence ID" value="KAK1138770.1"/>
    <property type="molecule type" value="Genomic_DNA"/>
</dbReference>
<comment type="caution">
    <text evidence="1">The sequence shown here is derived from an EMBL/GenBank/DDBJ whole genome shotgun (WGS) entry which is preliminary data.</text>
</comment>
<organism evidence="1 2">
    <name type="scientific">Aspergillus melleus</name>
    <dbReference type="NCBI Taxonomy" id="138277"/>
    <lineage>
        <taxon>Eukaryota</taxon>
        <taxon>Fungi</taxon>
        <taxon>Dikarya</taxon>
        <taxon>Ascomycota</taxon>
        <taxon>Pezizomycotina</taxon>
        <taxon>Eurotiomycetes</taxon>
        <taxon>Eurotiomycetidae</taxon>
        <taxon>Eurotiales</taxon>
        <taxon>Aspergillaceae</taxon>
        <taxon>Aspergillus</taxon>
        <taxon>Aspergillus subgen. Circumdati</taxon>
    </lineage>
</organism>